<evidence type="ECO:0000256" key="1">
    <source>
        <dbReference type="SAM" id="MobiDB-lite"/>
    </source>
</evidence>
<dbReference type="InterPro" id="IPR029069">
    <property type="entry name" value="HotDog_dom_sf"/>
</dbReference>
<name>M3V0U3_GORML</name>
<gene>
    <name evidence="2" type="ORF">GM1_109_00010</name>
</gene>
<accession>M3V0U3</accession>
<feature type="region of interest" description="Disordered" evidence="1">
    <location>
        <begin position="60"/>
        <end position="103"/>
    </location>
</feature>
<dbReference type="SUPFAM" id="SSF54637">
    <property type="entry name" value="Thioesterase/thiol ester dehydrase-isomerase"/>
    <property type="match status" value="1"/>
</dbReference>
<protein>
    <recommendedName>
        <fullName evidence="4">Thioesterase domain-containing protein</fullName>
    </recommendedName>
</protein>
<comment type="caution">
    <text evidence="2">The sequence shown here is derived from an EMBL/GenBank/DDBJ whole genome shotgun (WGS) entry which is preliminary data.</text>
</comment>
<dbReference type="eggNOG" id="COG2050">
    <property type="taxonomic scope" value="Bacteria"/>
</dbReference>
<organism evidence="2 3">
    <name type="scientific">Gordonia malaquae NBRC 108250</name>
    <dbReference type="NCBI Taxonomy" id="1223542"/>
    <lineage>
        <taxon>Bacteria</taxon>
        <taxon>Bacillati</taxon>
        <taxon>Actinomycetota</taxon>
        <taxon>Actinomycetes</taxon>
        <taxon>Mycobacteriales</taxon>
        <taxon>Gordoniaceae</taxon>
        <taxon>Gordonia</taxon>
    </lineage>
</organism>
<evidence type="ECO:0000313" key="3">
    <source>
        <dbReference type="Proteomes" id="UP000035009"/>
    </source>
</evidence>
<feature type="non-terminal residue" evidence="2">
    <location>
        <position position="119"/>
    </location>
</feature>
<dbReference type="Proteomes" id="UP000035009">
    <property type="component" value="Unassembled WGS sequence"/>
</dbReference>
<dbReference type="EMBL" id="BAOP01000109">
    <property type="protein sequence ID" value="GAC82142.1"/>
    <property type="molecule type" value="Genomic_DNA"/>
</dbReference>
<evidence type="ECO:0000313" key="2">
    <source>
        <dbReference type="EMBL" id="GAC82142.1"/>
    </source>
</evidence>
<dbReference type="AlphaFoldDB" id="M3V0U3"/>
<dbReference type="Gene3D" id="3.10.129.10">
    <property type="entry name" value="Hotdog Thioesterase"/>
    <property type="match status" value="1"/>
</dbReference>
<keyword evidence="3" id="KW-1185">Reference proteome</keyword>
<sequence>MGFGPDNLHGIEMAVHRCGDEVFTDIAFDERHLGAPGLAHGGAIAAACDDLPGSPCGCCNPGGHPPPHSRVPVAGPAAPPAPHQRPPHRKEGPRSARHCYGTGDDSVTRFTATAVFVAV</sequence>
<reference evidence="2 3" key="1">
    <citation type="submission" date="2013-02" db="EMBL/GenBank/DDBJ databases">
        <title>Whole genome shotgun sequence of Gordonia malaquae NBRC 108250.</title>
        <authorList>
            <person name="Yoshida I."/>
            <person name="Hosoyama A."/>
            <person name="Tsuchikane K."/>
            <person name="Ando Y."/>
            <person name="Baba S."/>
            <person name="Ohji S."/>
            <person name="Hamada M."/>
            <person name="Tamura T."/>
            <person name="Yamazoe A."/>
            <person name="Yamazaki S."/>
            <person name="Fujita N."/>
        </authorList>
    </citation>
    <scope>NUCLEOTIDE SEQUENCE [LARGE SCALE GENOMIC DNA]</scope>
    <source>
        <strain evidence="2 3">NBRC 108250</strain>
    </source>
</reference>
<proteinExistence type="predicted"/>
<evidence type="ECO:0008006" key="4">
    <source>
        <dbReference type="Google" id="ProtNLM"/>
    </source>
</evidence>